<name>A0AA39FIZ7_9HYME</name>
<dbReference type="EMBL" id="JAQQBS010000004">
    <property type="protein sequence ID" value="KAK0170296.1"/>
    <property type="molecule type" value="Genomic_DNA"/>
</dbReference>
<evidence type="ECO:0000313" key="1">
    <source>
        <dbReference type="EMBL" id="KAK0170296.1"/>
    </source>
</evidence>
<gene>
    <name evidence="1" type="ORF">PV328_010874</name>
</gene>
<dbReference type="AlphaFoldDB" id="A0AA39FIZ7"/>
<reference evidence="1" key="1">
    <citation type="journal article" date="2023" name="bioRxiv">
        <title>Scaffold-level genome assemblies of two parasitoid biocontrol wasps reveal the parthenogenesis mechanism and an associated novel virus.</title>
        <authorList>
            <person name="Inwood S."/>
            <person name="Skelly J."/>
            <person name="Guhlin J."/>
            <person name="Harrop T."/>
            <person name="Goldson S."/>
            <person name="Dearden P."/>
        </authorList>
    </citation>
    <scope>NUCLEOTIDE SEQUENCE</scope>
    <source>
        <strain evidence="1">Irish</strain>
        <tissue evidence="1">Whole body</tissue>
    </source>
</reference>
<comment type="caution">
    <text evidence="1">The sequence shown here is derived from an EMBL/GenBank/DDBJ whole genome shotgun (WGS) entry which is preliminary data.</text>
</comment>
<dbReference type="Proteomes" id="UP001168990">
    <property type="component" value="Unassembled WGS sequence"/>
</dbReference>
<sequence>MPRADNKRARGYMEVWKFVMKARTESGVSQWRKCAQRADATEKRYIMAKPMSSISKLLQIAITKQPEYVKVKSILSMPIIKSLIQQHKISPSLIDSLDLSKFGLDKPMQKWVKTALKSFTNKHVNN</sequence>
<reference evidence="1" key="2">
    <citation type="submission" date="2023-03" db="EMBL/GenBank/DDBJ databases">
        <authorList>
            <person name="Inwood S.N."/>
            <person name="Skelly J.G."/>
            <person name="Guhlin J."/>
            <person name="Harrop T.W.R."/>
            <person name="Goldson S.G."/>
            <person name="Dearden P.K."/>
        </authorList>
    </citation>
    <scope>NUCLEOTIDE SEQUENCE</scope>
    <source>
        <strain evidence="1">Irish</strain>
        <tissue evidence="1">Whole body</tissue>
    </source>
</reference>
<accession>A0AA39FIZ7</accession>
<keyword evidence="2" id="KW-1185">Reference proteome</keyword>
<proteinExistence type="predicted"/>
<protein>
    <submittedName>
        <fullName evidence="1">Uncharacterized protein</fullName>
    </submittedName>
</protein>
<evidence type="ECO:0000313" key="2">
    <source>
        <dbReference type="Proteomes" id="UP001168990"/>
    </source>
</evidence>
<organism evidence="1 2">
    <name type="scientific">Microctonus aethiopoides</name>
    <dbReference type="NCBI Taxonomy" id="144406"/>
    <lineage>
        <taxon>Eukaryota</taxon>
        <taxon>Metazoa</taxon>
        <taxon>Ecdysozoa</taxon>
        <taxon>Arthropoda</taxon>
        <taxon>Hexapoda</taxon>
        <taxon>Insecta</taxon>
        <taxon>Pterygota</taxon>
        <taxon>Neoptera</taxon>
        <taxon>Endopterygota</taxon>
        <taxon>Hymenoptera</taxon>
        <taxon>Apocrita</taxon>
        <taxon>Ichneumonoidea</taxon>
        <taxon>Braconidae</taxon>
        <taxon>Euphorinae</taxon>
        <taxon>Microctonus</taxon>
    </lineage>
</organism>